<evidence type="ECO:0000256" key="1">
    <source>
        <dbReference type="SAM" id="Phobius"/>
    </source>
</evidence>
<dbReference type="AlphaFoldDB" id="A0A815LK12"/>
<reference evidence="2" key="1">
    <citation type="submission" date="2021-02" db="EMBL/GenBank/DDBJ databases">
        <authorList>
            <person name="Nowell W R."/>
        </authorList>
    </citation>
    <scope>NUCLEOTIDE SEQUENCE</scope>
</reference>
<sequence>MRAIEKYSNQDDELLHPLWIGILLLLSIIIIVGFVCYIRVKCHSQVRLLCNHLFRCKTAQHSADEKCSPTRHSYNWPSIYTSTKSQSPKLYTLVKNLRTANIERQPSIKESTTYENAQVNVIIEPKHTRKPTTISSSPANSQRASEIARKFYASMRRNSQCGHSSSIDSYINEVPSPMNSPSAVDLSINAKRDENLSSFRASYFFQSIPDTSLA</sequence>
<proteinExistence type="predicted"/>
<keyword evidence="1" id="KW-1133">Transmembrane helix</keyword>
<evidence type="ECO:0000313" key="2">
    <source>
        <dbReference type="EMBL" id="CAF1410988.1"/>
    </source>
</evidence>
<organism evidence="2 3">
    <name type="scientific">Adineta ricciae</name>
    <name type="common">Rotifer</name>
    <dbReference type="NCBI Taxonomy" id="249248"/>
    <lineage>
        <taxon>Eukaryota</taxon>
        <taxon>Metazoa</taxon>
        <taxon>Spiralia</taxon>
        <taxon>Gnathifera</taxon>
        <taxon>Rotifera</taxon>
        <taxon>Eurotatoria</taxon>
        <taxon>Bdelloidea</taxon>
        <taxon>Adinetida</taxon>
        <taxon>Adinetidae</taxon>
        <taxon>Adineta</taxon>
    </lineage>
</organism>
<keyword evidence="1" id="KW-0812">Transmembrane</keyword>
<keyword evidence="3" id="KW-1185">Reference proteome</keyword>
<comment type="caution">
    <text evidence="2">The sequence shown here is derived from an EMBL/GenBank/DDBJ whole genome shotgun (WGS) entry which is preliminary data.</text>
</comment>
<evidence type="ECO:0000313" key="3">
    <source>
        <dbReference type="Proteomes" id="UP000663828"/>
    </source>
</evidence>
<accession>A0A815LK12</accession>
<gene>
    <name evidence="2" type="ORF">XAT740_LOCUS34672</name>
</gene>
<keyword evidence="1" id="KW-0472">Membrane</keyword>
<dbReference type="EMBL" id="CAJNOR010003410">
    <property type="protein sequence ID" value="CAF1410988.1"/>
    <property type="molecule type" value="Genomic_DNA"/>
</dbReference>
<feature type="transmembrane region" description="Helical" evidence="1">
    <location>
        <begin position="18"/>
        <end position="38"/>
    </location>
</feature>
<name>A0A815LK12_ADIRI</name>
<dbReference type="Proteomes" id="UP000663828">
    <property type="component" value="Unassembled WGS sequence"/>
</dbReference>
<protein>
    <submittedName>
        <fullName evidence="2">Uncharacterized protein</fullName>
    </submittedName>
</protein>